<dbReference type="InterPro" id="IPR052922">
    <property type="entry name" value="Cytidylate_Kinase-2"/>
</dbReference>
<proteinExistence type="predicted"/>
<accession>A0ABV4AHY0</accession>
<dbReference type="InterPro" id="IPR027417">
    <property type="entry name" value="P-loop_NTPase"/>
</dbReference>
<dbReference type="EMBL" id="JBGCUO010000001">
    <property type="protein sequence ID" value="MEY1662329.1"/>
    <property type="molecule type" value="Genomic_DNA"/>
</dbReference>
<keyword evidence="2" id="KW-1185">Reference proteome</keyword>
<dbReference type="Proteomes" id="UP001562065">
    <property type="component" value="Unassembled WGS sequence"/>
</dbReference>
<dbReference type="PANTHER" id="PTHR37816:SF1">
    <property type="entry name" value="TOXIN"/>
    <property type="match status" value="1"/>
</dbReference>
<reference evidence="1 2" key="1">
    <citation type="submission" date="2024-07" db="EMBL/GenBank/DDBJ databases">
        <authorList>
            <person name="Ren Q."/>
        </authorList>
    </citation>
    <scope>NUCLEOTIDE SEQUENCE [LARGE SCALE GENOMIC DNA]</scope>
    <source>
        <strain evidence="1 2">REN37</strain>
    </source>
</reference>
<dbReference type="SUPFAM" id="SSF52540">
    <property type="entry name" value="P-loop containing nucleoside triphosphate hydrolases"/>
    <property type="match status" value="1"/>
</dbReference>
<dbReference type="RefSeq" id="WP_369455565.1">
    <property type="nucleotide sequence ID" value="NZ_JBGCUO010000001.1"/>
</dbReference>
<name>A0ABV4AHY0_9GAMM</name>
<evidence type="ECO:0000313" key="2">
    <source>
        <dbReference type="Proteomes" id="UP001562065"/>
    </source>
</evidence>
<gene>
    <name evidence="1" type="ORF">AB5I84_09240</name>
</gene>
<dbReference type="PANTHER" id="PTHR37816">
    <property type="entry name" value="YALI0E33011P"/>
    <property type="match status" value="1"/>
</dbReference>
<evidence type="ECO:0000313" key="1">
    <source>
        <dbReference type="EMBL" id="MEY1662329.1"/>
    </source>
</evidence>
<evidence type="ECO:0008006" key="3">
    <source>
        <dbReference type="Google" id="ProtNLM"/>
    </source>
</evidence>
<protein>
    <recommendedName>
        <fullName evidence="3">Adenylate kinase</fullName>
    </recommendedName>
</protein>
<comment type="caution">
    <text evidence="1">The sequence shown here is derived from an EMBL/GenBank/DDBJ whole genome shotgun (WGS) entry which is preliminary data.</text>
</comment>
<organism evidence="1 2">
    <name type="scientific">Isoalcanivorax beigongshangi</name>
    <dbReference type="NCBI Taxonomy" id="3238810"/>
    <lineage>
        <taxon>Bacteria</taxon>
        <taxon>Pseudomonadati</taxon>
        <taxon>Pseudomonadota</taxon>
        <taxon>Gammaproteobacteria</taxon>
        <taxon>Oceanospirillales</taxon>
        <taxon>Alcanivoracaceae</taxon>
        <taxon>Isoalcanivorax</taxon>
    </lineage>
</organism>
<sequence>MSATVRPLHAMADRPLPSLAQLGPRVVILGPSASGKSTLATRIAARQQLPVVHLDQLYHRPGSDWQPRPLAEFAAQHQAAVATPAWVMEGHYSTLLPARLARATGLIVLDASTAVSLWRYLRRTRTVIRGRAVWWATVTASSGA</sequence>
<dbReference type="Gene3D" id="3.40.50.300">
    <property type="entry name" value="P-loop containing nucleotide triphosphate hydrolases"/>
    <property type="match status" value="1"/>
</dbReference>